<dbReference type="GO" id="GO:0006488">
    <property type="term" value="P:dolichol-linked oligosaccharide biosynthetic process"/>
    <property type="evidence" value="ECO:0007669"/>
    <property type="project" value="InterPro"/>
</dbReference>
<evidence type="ECO:0000256" key="4">
    <source>
        <dbReference type="ARBA" id="ARBA00022679"/>
    </source>
</evidence>
<evidence type="ECO:0000259" key="6">
    <source>
        <dbReference type="Pfam" id="PF04101"/>
    </source>
</evidence>
<evidence type="ECO:0000256" key="5">
    <source>
        <dbReference type="ARBA" id="ARBA00022824"/>
    </source>
</evidence>
<organism evidence="7 8">
    <name type="scientific">Vibrio gazogenes DSM 21264 = NBRC 103151</name>
    <dbReference type="NCBI Taxonomy" id="1123492"/>
    <lineage>
        <taxon>Bacteria</taxon>
        <taxon>Pseudomonadati</taxon>
        <taxon>Pseudomonadota</taxon>
        <taxon>Gammaproteobacteria</taxon>
        <taxon>Vibrionales</taxon>
        <taxon>Vibrionaceae</taxon>
        <taxon>Vibrio</taxon>
    </lineage>
</organism>
<accession>A0A1M5E899</accession>
<gene>
    <name evidence="7" type="ORF">SAMN02745781_03092</name>
</gene>
<evidence type="ECO:0000313" key="8">
    <source>
        <dbReference type="Proteomes" id="UP000184159"/>
    </source>
</evidence>
<dbReference type="Pfam" id="PF04101">
    <property type="entry name" value="Glyco_tran_28_C"/>
    <property type="match status" value="1"/>
</dbReference>
<dbReference type="Proteomes" id="UP000184159">
    <property type="component" value="Unassembled WGS sequence"/>
</dbReference>
<dbReference type="Gene3D" id="3.40.50.2000">
    <property type="entry name" value="Glycogen Phosphorylase B"/>
    <property type="match status" value="1"/>
</dbReference>
<dbReference type="GO" id="GO:0016758">
    <property type="term" value="F:hexosyltransferase activity"/>
    <property type="evidence" value="ECO:0007669"/>
    <property type="project" value="InterPro"/>
</dbReference>
<proteinExistence type="inferred from homology"/>
<dbReference type="PANTHER" id="PTHR12867">
    <property type="entry name" value="GLYCOSYL TRANSFERASE-RELATED"/>
    <property type="match status" value="1"/>
</dbReference>
<evidence type="ECO:0000256" key="1">
    <source>
        <dbReference type="ARBA" id="ARBA00004240"/>
    </source>
</evidence>
<sequence length="157" mass="17789">MIFLTVGTQLPFDRLVQTVDQLAEKYHLDVCSQIGDSDYQAKSIQSAKFFAPDDLDDQFRQSELIISHAGMGTIINCLRIRKPLIIFPRLAQYQEHRNDHQLDTLNSFSNVKGIYTARDEQALEALLSNYQTLQAPDGLDTPERDQLAQYILSLASA</sequence>
<keyword evidence="4 7" id="KW-0808">Transferase</keyword>
<feature type="domain" description="Glycosyl transferase family 28 C-terminal" evidence="6">
    <location>
        <begin position="1"/>
        <end position="109"/>
    </location>
</feature>
<evidence type="ECO:0000256" key="3">
    <source>
        <dbReference type="ARBA" id="ARBA00022676"/>
    </source>
</evidence>
<keyword evidence="5" id="KW-0256">Endoplasmic reticulum</keyword>
<dbReference type="InterPro" id="IPR007235">
    <property type="entry name" value="Glyco_trans_28_C"/>
</dbReference>
<protein>
    <submittedName>
        <fullName evidence="7">UDP-N-acetylglucosamine transferase subunit ALG13</fullName>
    </submittedName>
</protein>
<dbReference type="InterPro" id="IPR039042">
    <property type="entry name" value="Alg13-like"/>
</dbReference>
<comment type="subcellular location">
    <subcellularLocation>
        <location evidence="1">Endoplasmic reticulum</location>
    </subcellularLocation>
</comment>
<name>A0A1M5E899_VIBGA</name>
<keyword evidence="3" id="KW-0328">Glycosyltransferase</keyword>
<dbReference type="EMBL" id="FQUH01000016">
    <property type="protein sequence ID" value="SHF75483.1"/>
    <property type="molecule type" value="Genomic_DNA"/>
</dbReference>
<dbReference type="SUPFAM" id="SSF53756">
    <property type="entry name" value="UDP-Glycosyltransferase/glycogen phosphorylase"/>
    <property type="match status" value="1"/>
</dbReference>
<evidence type="ECO:0000256" key="2">
    <source>
        <dbReference type="ARBA" id="ARBA00006962"/>
    </source>
</evidence>
<evidence type="ECO:0000313" key="7">
    <source>
        <dbReference type="EMBL" id="SHF75483.1"/>
    </source>
</evidence>
<dbReference type="PANTHER" id="PTHR12867:SF6">
    <property type="entry name" value="N-ACETYLGLUCOSAMINYLDIPHOSPHODOLICHOL N-ACETYLGLUCOSAMINYLTRANSFERASE"/>
    <property type="match status" value="1"/>
</dbReference>
<keyword evidence="8" id="KW-1185">Reference proteome</keyword>
<dbReference type="RefSeq" id="WP_072961251.1">
    <property type="nucleotide sequence ID" value="NZ_FQUH01000016.1"/>
</dbReference>
<dbReference type="AlphaFoldDB" id="A0A1M5E899"/>
<reference evidence="8" key="1">
    <citation type="submission" date="2016-11" db="EMBL/GenBank/DDBJ databases">
        <authorList>
            <person name="Varghese N."/>
            <person name="Submissions S."/>
        </authorList>
    </citation>
    <scope>NUCLEOTIDE SEQUENCE [LARGE SCALE GENOMIC DNA]</scope>
    <source>
        <strain evidence="8">DSM 21264</strain>
    </source>
</reference>
<comment type="similarity">
    <text evidence="2">Belongs to the glycosyltransferase 28 family.</text>
</comment>